<proteinExistence type="predicted"/>
<dbReference type="EMBL" id="JADBHS010000001">
    <property type="protein sequence ID" value="MBE2985542.1"/>
    <property type="molecule type" value="Genomic_DNA"/>
</dbReference>
<comment type="caution">
    <text evidence="1">The sequence shown here is derived from an EMBL/GenBank/DDBJ whole genome shotgun (WGS) entry which is preliminary data.</text>
</comment>
<dbReference type="Pfam" id="PF08822">
    <property type="entry name" value="DUF1804"/>
    <property type="match status" value="1"/>
</dbReference>
<dbReference type="AlphaFoldDB" id="A0ABD4JG23"/>
<name>A0ABD4JG23_9BACT</name>
<evidence type="ECO:0000313" key="2">
    <source>
        <dbReference type="Proteomes" id="UP001318760"/>
    </source>
</evidence>
<dbReference type="InterPro" id="IPR014926">
    <property type="entry name" value="Phage_D3112_Orf24"/>
</dbReference>
<sequence>MREIAKELYVKGKDINEICTATGITRQTFYYHKKADFKKGVDWDALRLANLRSEDELENKEAMFVNTLITSFEKFLKEAGELNLDAPTLDRLYQYAKTYWSIKAPKQINEKEIALKTAKGTIEAIAILAISQKENEVAVWLGENSDEIISMVSKR</sequence>
<accession>A0ABD4JG23</accession>
<protein>
    <submittedName>
        <fullName evidence="1">DUF1804 family protein</fullName>
    </submittedName>
</protein>
<evidence type="ECO:0000313" key="1">
    <source>
        <dbReference type="EMBL" id="MBE2985542.1"/>
    </source>
</evidence>
<dbReference type="Proteomes" id="UP001318760">
    <property type="component" value="Unassembled WGS sequence"/>
</dbReference>
<reference evidence="1 2" key="1">
    <citation type="submission" date="2020-10" db="EMBL/GenBank/DDBJ databases">
        <title>Campylobacter californiensis sp. nov. isolated from cattle and feral swine in California.</title>
        <authorList>
            <person name="Miller W.G."/>
        </authorList>
    </citation>
    <scope>NUCLEOTIDE SEQUENCE [LARGE SCALE GENOMIC DNA]</scope>
    <source>
        <strain evidence="1 2">RM12919</strain>
    </source>
</reference>
<gene>
    <name evidence="1" type="ORF">CCAL12919_00135</name>
</gene>
<organism evidence="1 2">
    <name type="scientific">Campylobacter californiensis</name>
    <dbReference type="NCBI Taxonomy" id="1032243"/>
    <lineage>
        <taxon>Bacteria</taxon>
        <taxon>Pseudomonadati</taxon>
        <taxon>Campylobacterota</taxon>
        <taxon>Epsilonproteobacteria</taxon>
        <taxon>Campylobacterales</taxon>
        <taxon>Campylobacteraceae</taxon>
        <taxon>Campylobacter</taxon>
    </lineage>
</organism>
<dbReference type="RefSeq" id="WP_336613076.1">
    <property type="nucleotide sequence ID" value="NZ_JADBHS010000001.1"/>
</dbReference>